<reference evidence="2 3" key="1">
    <citation type="submission" date="2019-02" db="EMBL/GenBank/DDBJ databases">
        <authorList>
            <consortium name="Pathogen Informatics"/>
        </authorList>
    </citation>
    <scope>NUCLEOTIDE SEQUENCE [LARGE SCALE GENOMIC DNA]</scope>
    <source>
        <strain evidence="2 3">3012STDY6944375</strain>
    </source>
</reference>
<evidence type="ECO:0000313" key="2">
    <source>
        <dbReference type="EMBL" id="VFB02939.1"/>
    </source>
</evidence>
<proteinExistence type="predicted"/>
<dbReference type="EMBL" id="LR215974">
    <property type="protein sequence ID" value="VFB02939.1"/>
    <property type="molecule type" value="Genomic_DNA"/>
</dbReference>
<dbReference type="AlphaFoldDB" id="A0A4U8WL52"/>
<evidence type="ECO:0000256" key="1">
    <source>
        <dbReference type="SAM" id="SignalP"/>
    </source>
</evidence>
<organism evidence="2 3">
    <name type="scientific">Chryseobacterium taihuense</name>
    <dbReference type="NCBI Taxonomy" id="1141221"/>
    <lineage>
        <taxon>Bacteria</taxon>
        <taxon>Pseudomonadati</taxon>
        <taxon>Bacteroidota</taxon>
        <taxon>Flavobacteriia</taxon>
        <taxon>Flavobacteriales</taxon>
        <taxon>Weeksellaceae</taxon>
        <taxon>Chryseobacterium group</taxon>
        <taxon>Chryseobacterium</taxon>
    </lineage>
</organism>
<feature type="signal peptide" evidence="1">
    <location>
        <begin position="1"/>
        <end position="28"/>
    </location>
</feature>
<keyword evidence="1" id="KW-0732">Signal</keyword>
<dbReference type="Pfam" id="PF12099">
    <property type="entry name" value="DUF3575"/>
    <property type="match status" value="1"/>
</dbReference>
<dbReference type="InterPro" id="IPR021958">
    <property type="entry name" value="DUF3575"/>
</dbReference>
<accession>A0A4U8WL52</accession>
<dbReference type="Proteomes" id="UP000290013">
    <property type="component" value="Chromosome"/>
</dbReference>
<evidence type="ECO:0000313" key="3">
    <source>
        <dbReference type="Proteomes" id="UP000290013"/>
    </source>
</evidence>
<name>A0A4U8WL52_9FLAO</name>
<dbReference type="KEGG" id="ctai:NCTC12078_00925"/>
<sequence length="213" mass="23932">MFLKICILRLLQKICAALLLFSVLSVKAQTVVKINAPFVPFGIFNASAERSLNKKMSLQAEVFVSPWKSFSGKNLQIYMGTLEGRYYFGEVMKKWYLGIYGSVGAFNLQKWNYFNPAPVVDENGFPELLPDGTVRITDRYQKGLAFILGISGGYHFIINDKLGIDVYGGIGLTQSLYKGYFKDNGERYDGAENWNKSGEIIPTRGGVMITYKL</sequence>
<gene>
    <name evidence="2" type="ORF">NCTC12078_00925</name>
</gene>
<feature type="chain" id="PRO_5021011995" evidence="1">
    <location>
        <begin position="29"/>
        <end position="213"/>
    </location>
</feature>
<protein>
    <submittedName>
        <fullName evidence="2">Protein of uncharacterized function (DUF3575)</fullName>
    </submittedName>
</protein>
<dbReference type="RefSeq" id="WP_130913670.1">
    <property type="nucleotide sequence ID" value="NZ_LR215974.1"/>
</dbReference>